<gene>
    <name evidence="3" type="ORF">ILUMI_23865</name>
</gene>
<evidence type="ECO:0000313" key="3">
    <source>
        <dbReference type="EMBL" id="KAF2882300.1"/>
    </source>
</evidence>
<name>A0A8K0FWR9_IGNLU</name>
<reference evidence="3" key="1">
    <citation type="submission" date="2019-08" db="EMBL/GenBank/DDBJ databases">
        <title>The genome of the North American firefly Photinus pyralis.</title>
        <authorList>
            <consortium name="Photinus pyralis genome working group"/>
            <person name="Fallon T.R."/>
            <person name="Sander Lower S.E."/>
            <person name="Weng J.-K."/>
        </authorList>
    </citation>
    <scope>NUCLEOTIDE SEQUENCE</scope>
    <source>
        <strain evidence="3">TRF0915ILg1</strain>
        <tissue evidence="3">Whole body</tissue>
    </source>
</reference>
<feature type="domain" description="HTH psq-type" evidence="2">
    <location>
        <begin position="97"/>
        <end position="132"/>
    </location>
</feature>
<dbReference type="GO" id="GO:0003677">
    <property type="term" value="F:DNA binding"/>
    <property type="evidence" value="ECO:0007669"/>
    <property type="project" value="InterPro"/>
</dbReference>
<dbReference type="InterPro" id="IPR009057">
    <property type="entry name" value="Homeodomain-like_sf"/>
</dbReference>
<keyword evidence="4" id="KW-1185">Reference proteome</keyword>
<dbReference type="EMBL" id="VTPC01090630">
    <property type="protein sequence ID" value="KAF2882300.1"/>
    <property type="molecule type" value="Genomic_DNA"/>
</dbReference>
<comment type="subcellular location">
    <subcellularLocation>
        <location evidence="1">Nucleus</location>
    </subcellularLocation>
</comment>
<dbReference type="GO" id="GO:0005634">
    <property type="term" value="C:nucleus"/>
    <property type="evidence" value="ECO:0007669"/>
    <property type="project" value="UniProtKB-SubCell"/>
</dbReference>
<dbReference type="SUPFAM" id="SSF46689">
    <property type="entry name" value="Homeodomain-like"/>
    <property type="match status" value="1"/>
</dbReference>
<dbReference type="Gene3D" id="1.10.10.60">
    <property type="entry name" value="Homeodomain-like"/>
    <property type="match status" value="1"/>
</dbReference>
<dbReference type="Pfam" id="PF05225">
    <property type="entry name" value="HTH_psq"/>
    <property type="match status" value="1"/>
</dbReference>
<evidence type="ECO:0000259" key="2">
    <source>
        <dbReference type="Pfam" id="PF05225"/>
    </source>
</evidence>
<dbReference type="AlphaFoldDB" id="A0A8K0FWR9"/>
<evidence type="ECO:0000256" key="1">
    <source>
        <dbReference type="ARBA" id="ARBA00004123"/>
    </source>
</evidence>
<organism evidence="3 4">
    <name type="scientific">Ignelater luminosus</name>
    <name type="common">Cucubano</name>
    <name type="synonym">Pyrophorus luminosus</name>
    <dbReference type="NCBI Taxonomy" id="2038154"/>
    <lineage>
        <taxon>Eukaryota</taxon>
        <taxon>Metazoa</taxon>
        <taxon>Ecdysozoa</taxon>
        <taxon>Arthropoda</taxon>
        <taxon>Hexapoda</taxon>
        <taxon>Insecta</taxon>
        <taxon>Pterygota</taxon>
        <taxon>Neoptera</taxon>
        <taxon>Endopterygota</taxon>
        <taxon>Coleoptera</taxon>
        <taxon>Polyphaga</taxon>
        <taxon>Elateriformia</taxon>
        <taxon>Elateroidea</taxon>
        <taxon>Elateridae</taxon>
        <taxon>Agrypninae</taxon>
        <taxon>Pyrophorini</taxon>
        <taxon>Ignelater</taxon>
    </lineage>
</organism>
<comment type="caution">
    <text evidence="3">The sequence shown here is derived from an EMBL/GenBank/DDBJ whole genome shotgun (WGS) entry which is preliminary data.</text>
</comment>
<evidence type="ECO:0000313" key="4">
    <source>
        <dbReference type="Proteomes" id="UP000801492"/>
    </source>
</evidence>
<dbReference type="Proteomes" id="UP000801492">
    <property type="component" value="Unassembled WGS sequence"/>
</dbReference>
<proteinExistence type="predicted"/>
<sequence>MVVPLCEPPALTKLFLDMCMYGEIQRLPAIQELSVQELKAVSFEETESCVAHDSSDRTVLELQADFVNNCEFHSGLKIMVRNYIRKTKRQTWDANVMQTALNEIANGMPFKRASKIFNLPLTTLKRRAKGQNKLAKGNSKHLGRCISTLPEEIETSLKNYALEMEDRLFWPY</sequence>
<protein>
    <recommendedName>
        <fullName evidence="2">HTH psq-type domain-containing protein</fullName>
    </recommendedName>
</protein>
<dbReference type="InterPro" id="IPR007889">
    <property type="entry name" value="HTH_Psq"/>
</dbReference>
<accession>A0A8K0FWR9</accession>
<dbReference type="OrthoDB" id="6775405at2759"/>